<feature type="transmembrane region" description="Helical" evidence="7">
    <location>
        <begin position="66"/>
        <end position="90"/>
    </location>
</feature>
<evidence type="ECO:0000256" key="2">
    <source>
        <dbReference type="ARBA" id="ARBA00010792"/>
    </source>
</evidence>
<name>A0A1C4V5Q4_9ACTN</name>
<feature type="transmembrane region" description="Helical" evidence="7">
    <location>
        <begin position="24"/>
        <end position="46"/>
    </location>
</feature>
<feature type="transmembrane region" description="Helical" evidence="7">
    <location>
        <begin position="187"/>
        <end position="205"/>
    </location>
</feature>
<proteinExistence type="inferred from homology"/>
<dbReference type="GO" id="GO:0005886">
    <property type="term" value="C:plasma membrane"/>
    <property type="evidence" value="ECO:0007669"/>
    <property type="project" value="UniProtKB-SubCell"/>
</dbReference>
<evidence type="ECO:0000256" key="5">
    <source>
        <dbReference type="ARBA" id="ARBA00022989"/>
    </source>
</evidence>
<evidence type="ECO:0000256" key="1">
    <source>
        <dbReference type="ARBA" id="ARBA00004651"/>
    </source>
</evidence>
<evidence type="ECO:0000259" key="8">
    <source>
        <dbReference type="Pfam" id="PF09335"/>
    </source>
</evidence>
<dbReference type="EMBL" id="LT607409">
    <property type="protein sequence ID" value="SCE79141.1"/>
    <property type="molecule type" value="Genomic_DNA"/>
</dbReference>
<dbReference type="RefSeq" id="WP_088986925.1">
    <property type="nucleotide sequence ID" value="NZ_LT607409.1"/>
</dbReference>
<dbReference type="AlphaFoldDB" id="A0A1C4V5Q4"/>
<feature type="transmembrane region" description="Helical" evidence="7">
    <location>
        <begin position="153"/>
        <end position="175"/>
    </location>
</feature>
<feature type="domain" description="VTT" evidence="8">
    <location>
        <begin position="45"/>
        <end position="173"/>
    </location>
</feature>
<dbReference type="InterPro" id="IPR032818">
    <property type="entry name" value="DedA-like"/>
</dbReference>
<reference evidence="10" key="1">
    <citation type="submission" date="2016-06" db="EMBL/GenBank/DDBJ databases">
        <authorList>
            <person name="Varghese N."/>
            <person name="Submissions Spin"/>
        </authorList>
    </citation>
    <scope>NUCLEOTIDE SEQUENCE [LARGE SCALE GENOMIC DNA]</scope>
    <source>
        <strain evidence="10">DSM 45160</strain>
    </source>
</reference>
<comment type="similarity">
    <text evidence="2 7">Belongs to the DedA family.</text>
</comment>
<keyword evidence="3 7" id="KW-1003">Cell membrane</keyword>
<accession>A0A1C4V5Q4</accession>
<dbReference type="Pfam" id="PF09335">
    <property type="entry name" value="VTT_dom"/>
    <property type="match status" value="1"/>
</dbReference>
<keyword evidence="6 7" id="KW-0472">Membrane</keyword>
<comment type="subcellular location">
    <subcellularLocation>
        <location evidence="1 7">Cell membrane</location>
        <topology evidence="1 7">Multi-pass membrane protein</topology>
    </subcellularLocation>
</comment>
<keyword evidence="4 7" id="KW-0812">Transmembrane</keyword>
<evidence type="ECO:0000256" key="6">
    <source>
        <dbReference type="ARBA" id="ARBA00023136"/>
    </source>
</evidence>
<keyword evidence="5 7" id="KW-1133">Transmembrane helix</keyword>
<organism evidence="9 10">
    <name type="scientific">Micromonospora chokoriensis</name>
    <dbReference type="NCBI Taxonomy" id="356851"/>
    <lineage>
        <taxon>Bacteria</taxon>
        <taxon>Bacillati</taxon>
        <taxon>Actinomycetota</taxon>
        <taxon>Actinomycetes</taxon>
        <taxon>Micromonosporales</taxon>
        <taxon>Micromonosporaceae</taxon>
        <taxon>Micromonospora</taxon>
    </lineage>
</organism>
<dbReference type="PANTHER" id="PTHR30353:SF0">
    <property type="entry name" value="TRANSMEMBRANE PROTEIN"/>
    <property type="match status" value="1"/>
</dbReference>
<dbReference type="InterPro" id="IPR032816">
    <property type="entry name" value="VTT_dom"/>
</dbReference>
<keyword evidence="10" id="KW-1185">Reference proteome</keyword>
<evidence type="ECO:0000313" key="10">
    <source>
        <dbReference type="Proteomes" id="UP000198224"/>
    </source>
</evidence>
<evidence type="ECO:0000256" key="4">
    <source>
        <dbReference type="ARBA" id="ARBA00022692"/>
    </source>
</evidence>
<evidence type="ECO:0000256" key="7">
    <source>
        <dbReference type="RuleBase" id="RU367016"/>
    </source>
</evidence>
<gene>
    <name evidence="9" type="ORF">GA0070612_1092</name>
</gene>
<evidence type="ECO:0000313" key="9">
    <source>
        <dbReference type="EMBL" id="SCE79141.1"/>
    </source>
</evidence>
<sequence length="237" mass="25848">MSTPITTLALGPDWLDPEVLISSFGLLGILVIVFAESGLLIGFFLPGDSLLFTAGLLTADGKYITYPLWLVCLLITLAAIAGDQVGYAFGRKVGPALFRRPNSRLFKQENVIKAHEFFEKYGARSIVLARFVPIVRTFTPIVAGVSRMNYRTFVTYNIIGGVLWGTGVTVLGYFLGQLPFVKANIELILIAIVAISVVPIAVELLRARMAAKRGTTAAERAAAEEAIRETRQNYGKH</sequence>
<protein>
    <submittedName>
        <fullName evidence="9">Membrane-associated protein</fullName>
    </submittedName>
</protein>
<evidence type="ECO:0000256" key="3">
    <source>
        <dbReference type="ARBA" id="ARBA00022475"/>
    </source>
</evidence>
<dbReference type="Proteomes" id="UP000198224">
    <property type="component" value="Chromosome I"/>
</dbReference>
<dbReference type="PANTHER" id="PTHR30353">
    <property type="entry name" value="INNER MEMBRANE PROTEIN DEDA-RELATED"/>
    <property type="match status" value="1"/>
</dbReference>